<dbReference type="InterPro" id="IPR025110">
    <property type="entry name" value="AMP-bd_C"/>
</dbReference>
<dbReference type="GO" id="GO:0016874">
    <property type="term" value="F:ligase activity"/>
    <property type="evidence" value="ECO:0007669"/>
    <property type="project" value="UniProtKB-KW"/>
</dbReference>
<dbReference type="Pfam" id="PF00550">
    <property type="entry name" value="PP-binding"/>
    <property type="match status" value="2"/>
</dbReference>
<dbReference type="CDD" id="cd19543">
    <property type="entry name" value="DCL_NRPS"/>
    <property type="match status" value="1"/>
</dbReference>
<comment type="cofactor">
    <cofactor evidence="1">
        <name>pantetheine 4'-phosphate</name>
        <dbReference type="ChEBI" id="CHEBI:47942"/>
    </cofactor>
</comment>
<evidence type="ECO:0000256" key="5">
    <source>
        <dbReference type="ARBA" id="ARBA00022598"/>
    </source>
</evidence>
<dbReference type="FunFam" id="3.30.559.10:FF:000012">
    <property type="entry name" value="Non-ribosomal peptide synthetase"/>
    <property type="match status" value="1"/>
</dbReference>
<dbReference type="PROSITE" id="PS00455">
    <property type="entry name" value="AMP_BINDING"/>
    <property type="match status" value="2"/>
</dbReference>
<dbReference type="SUPFAM" id="SSF53474">
    <property type="entry name" value="alpha/beta-Hydrolases"/>
    <property type="match status" value="1"/>
</dbReference>
<dbReference type="FunFam" id="1.10.1200.10:FF:000005">
    <property type="entry name" value="Nonribosomal peptide synthetase 1"/>
    <property type="match status" value="2"/>
</dbReference>
<dbReference type="CDD" id="cd17649">
    <property type="entry name" value="A_NRPS_PvdJ-like"/>
    <property type="match status" value="1"/>
</dbReference>
<protein>
    <submittedName>
        <fullName evidence="7">Non-ribosomal peptide synthetase</fullName>
    </submittedName>
</protein>
<dbReference type="Pfam" id="PF00975">
    <property type="entry name" value="Thioesterase"/>
    <property type="match status" value="1"/>
</dbReference>
<dbReference type="FunFam" id="2.30.38.10:FF:000001">
    <property type="entry name" value="Non-ribosomal peptide synthetase PvdI"/>
    <property type="match status" value="2"/>
</dbReference>
<dbReference type="FunFam" id="3.30.300.30:FF:000010">
    <property type="entry name" value="Enterobactin synthetase component F"/>
    <property type="match status" value="2"/>
</dbReference>
<keyword evidence="4" id="KW-0597">Phosphoprotein</keyword>
<dbReference type="SUPFAM" id="SSF47336">
    <property type="entry name" value="ACP-like"/>
    <property type="match status" value="2"/>
</dbReference>
<dbReference type="FunFam" id="3.30.559.30:FF:000001">
    <property type="entry name" value="Non-ribosomal peptide synthetase"/>
    <property type="match status" value="1"/>
</dbReference>
<dbReference type="SMART" id="SM00824">
    <property type="entry name" value="PKS_TE"/>
    <property type="match status" value="1"/>
</dbReference>
<dbReference type="FunFam" id="3.40.50.12780:FF:000012">
    <property type="entry name" value="Non-ribosomal peptide synthetase"/>
    <property type="match status" value="2"/>
</dbReference>
<sequence length="2859" mass="315801">MHTDNRNADLVYRFIRLPLAQQKLFLEKLASKGVTLAQLPIPVARHDVERPVLSYAQQRQWFLWQLEPTGSAYNIPTALRFRGQLDLAALQRSFATLIQRHEALRTTIAEADGQLMQVIHPNQPFQLARQALGAVEEQVLQAQVALEVQQPFDLVHGPLLRVKLLELAQDEHVLVLTLHHIVADGWSMPLLIDELVQLYEGYSQGREVVLAELPIQYADYAIWQRAWMDAGERERQLAYWMAQLGDDHPVLELTTDRPRPALQSYRGERVDVDLGEALSLSLKQLAQHQGATPFMLLLASFQVLLHRYSGQADVRVGVPIANRNRVETERLIGFFVNTQVMRAEFDTQLTFTELLAQVRQRALGAQVHQDLPFEQLVDALQPERSLSHSPLFQVMYNHQTRGKGERRSLPGLEVEGLQWNVHAAQFDLTLDSFEHEQGISATLTFATDLFDASTIQQMARHWLNLLHGIVANPGQRVAELPLLDDGERQQMVHGWNATQADYPGETSIHQLIEAQVFATPDAPALVFGEQTLSYAELNRRGNQLAHKLREQGVGPDVLVGIAMERSLEMVIGLLGIVKAGGAYVPLDPEYPQDRLSYMFEDSGIALLLTQSHLHEALPIPAGLRSLDLDTENLDGYSDANPNIDVAPLNLAYVIYTSGSTGRPKGAGNSHQALVNRLCWMQKAYGLDASDSVLQKTPFSFDVSVWEFFWPLMTGARLVVAQPGAHRDPQLLVECINHYGISTLHFVPSMLQAFMTHEAVESCVSLKRVVCSGEALPAELARQTLQRLPAAGLYNLYGPTEAAIDVTHWTCQPDESISVPIGQPIDNLKTHILEGSLQPAVRGSAGELYLGGVGLARGYHQRPALTAERFVPDPFSDNGGRLYRTGDLARYRADGVIDYAGRIDHQVKIRGLRIELGEIEARLLELPSVQEAVVLAQDGPSGKQLVGYVVPADSTQDEGALRDSLREALKAGLPDYMVPAHLLLLGKLPVTPNGKLDRKALPQPDASQLQGEYVAPQSDLEQQIAAIWADVLKLEKVGLTDNFFELGGDSIISLQVVSRARQVDIQFTPKELLQHQTVQGLASVARRSEAQVLEQGAVTGPLPLVPVQHWFFEQALVVRDHWNQSVLLEPVEALDAHLLNMALGNLHAHHDLLRLNTLQSAGRWQAAIGAPVSTELLWVRECVDSEALERLADQAQRSLNLAQGPLLRAVLATLADGSQRLLLVIHHLVVDGVSWRILLEDLQQAYQALALGQPLKLPAKTSAFKVWAEQLQAYASSQALQHELHYWRDQLQGASDALPCDHPQGENRQKHATSVSTRLDPLWTRKLLQQAPAAYRTQINDLLLTALARVVSRWTAQPQVLVRLEGHGREDLFDGIDLSRTVGWFTSMYPVNLSPQPELASSIKTIKEQLRAVPHKGLGYGVLRYLGAGEARQTLAALAQGAIIFNYLGQFDGSFDQQASLFKPASENAGLNQDEDAPLSSLLALNGQVYGGELTLGWTFSREVFDTSTIQQLADAYAEELKALIDHCCQDDTQGLTPSDFSLARLSQAQLDDLPVPAAQIADIYPLSPMQQGMLFHTLQESDAALYINQTAVDVHGLDIDRFVAAWNQVIASHDILRTVFLSSARWAEPLQVVQRQASLPLRVLDWRGREVTSDALQALAAEEAAEGFDLACAPLMRLTLVRVDEQRLHLIWSRHHILMDGWSNSRLLGEVLQVYHGRPASHAGGRFGDYIRWLAEQPMGKLEQFWSEKLRALEGPTLLAESVAPQADGKLVGHHALYLHWDAQRTQHLRDQARRLRVTPNTLVQATWLLLLQRYTGQASVCFGATVAGRPSSLAGAGEMLGLFINTLPVVQAPQPQHIVSDWLHQLQHYNLELRDHEHAALADVQRWAGRPGQALFDSIVVFENYPVDDRLREGGGGTLRFGEVRNRDVTNYAMDLAVQLGETFSVEFLYLRNRFTEAAVECLRGSFESLLSAMLDNPQATLGSLGMLTPAQARHADLRNQLAALGREQPLLAERIAGHARERGEAMAVVCGGQQLTYAQLDARANRLAHHLIAQGVRPESCVGIALERSVEVIVAFLAVMKTGAAYVPLDIDYPQERLQWIVEDSAMHLLVTSSGLRQRFTQVARCVELDQQALDHLPATAPVQRACADNLAYLIYTSGSTGKPKGVAVSHGQIRMHCQAIAGLYEMDLHTRELLFMSFAFDGAQERWLSTLSSGGCLVVRDNRLWTAEETWQTLHDQRIDIACFPPAYLQQLAEFADSQQQPAPAVRVYCFGGDAVPDALFEHVKRTLRPRWLTNGYGPTETVVTPLLWKVPVQRTCEAVYAPIGDRVGERALHVLDQHLNPLPDGVAGELYIGGEGVARGYHQRAALTAERFVADPFATGGRLYRTGDRVRRRADGVIDFLGRLDNQLKIRGFRIEPGEIEARLRNLAGVRDAVVVARDISTGKQLIGYVVTDNADTRAEQLRDALRADLPDHMVPAQLVLMPALPLTPNGKIDRNGLPAPEFAASRAWVAPRNAIEQALAAIWQEVLQVEQVGVDDNFFELGGDSLRVLKMLSKVRACEDLPIELKLRDVIARPTIAELSGYAPDDASLDPLLLLNSRVSVSTPLFCLHAGFGTVFDYEPLARRLEGRCTVYGLQCRMLLDHAWVDDSLETMAIDYAQYIRQKQPEGPYQLAGWSLGGTLAVLVAKELESQGQRVAVLALVDSFVPSARQAVQESDWSADLRGFLAVILGVSADALVLPIVPAGSTQDALERVIGTARAAQAAQSAYAEIGNADLAQTFVVAMKLKALSRQLRQLPSTEAAASCWWAGEGAHAGGIWGSCQDIAVDAGHYDILEQVDVLEGMIARLLLADTISP</sequence>
<evidence type="ECO:0000256" key="4">
    <source>
        <dbReference type="ARBA" id="ARBA00022553"/>
    </source>
</evidence>
<dbReference type="Gene3D" id="3.30.559.10">
    <property type="entry name" value="Chloramphenicol acetyltransferase-like domain"/>
    <property type="match status" value="3"/>
</dbReference>
<proteinExistence type="inferred from homology"/>
<dbReference type="EMBL" id="QANO01000065">
    <property type="protein sequence ID" value="PTU53936.1"/>
    <property type="molecule type" value="Genomic_DNA"/>
</dbReference>
<dbReference type="InterPro" id="IPR010071">
    <property type="entry name" value="AA_adenyl_dom"/>
</dbReference>
<dbReference type="NCBIfam" id="TIGR01720">
    <property type="entry name" value="NRPS-para261"/>
    <property type="match status" value="1"/>
</dbReference>
<comment type="similarity">
    <text evidence="2">Belongs to the ATP-dependent AMP-binding enzyme family.</text>
</comment>
<dbReference type="GO" id="GO:0044550">
    <property type="term" value="P:secondary metabolite biosynthetic process"/>
    <property type="evidence" value="ECO:0007669"/>
    <property type="project" value="UniProtKB-ARBA"/>
</dbReference>
<dbReference type="SUPFAM" id="SSF56801">
    <property type="entry name" value="Acetyl-CoA synthetase-like"/>
    <property type="match status" value="2"/>
</dbReference>
<reference evidence="7 8" key="1">
    <citation type="submission" date="2018-04" db="EMBL/GenBank/DDBJ databases">
        <authorList>
            <person name="Go L.Y."/>
            <person name="Mitchell J.A."/>
        </authorList>
    </citation>
    <scope>NUCLEOTIDE SEQUENCE [LARGE SCALE GENOMIC DNA]</scope>
    <source>
        <strain evidence="7 8">KCJK7865</strain>
    </source>
</reference>
<accession>A0A2R7UPP9</accession>
<evidence type="ECO:0000313" key="7">
    <source>
        <dbReference type="EMBL" id="PTU53936.1"/>
    </source>
</evidence>
<feature type="domain" description="Carrier" evidence="6">
    <location>
        <begin position="1014"/>
        <end position="1088"/>
    </location>
</feature>
<dbReference type="InterPro" id="IPR020845">
    <property type="entry name" value="AMP-binding_CS"/>
</dbReference>
<comment type="caution">
    <text evidence="7">The sequence shown here is derived from an EMBL/GenBank/DDBJ whole genome shotgun (WGS) entry which is preliminary data.</text>
</comment>
<dbReference type="Proteomes" id="UP000244874">
    <property type="component" value="Unassembled WGS sequence"/>
</dbReference>
<evidence type="ECO:0000256" key="2">
    <source>
        <dbReference type="ARBA" id="ARBA00006432"/>
    </source>
</evidence>
<evidence type="ECO:0000256" key="1">
    <source>
        <dbReference type="ARBA" id="ARBA00001957"/>
    </source>
</evidence>
<dbReference type="InterPro" id="IPR020802">
    <property type="entry name" value="TesA-like"/>
</dbReference>
<dbReference type="CDD" id="cd17646">
    <property type="entry name" value="A_NRPS_AB3403-like"/>
    <property type="match status" value="1"/>
</dbReference>
<dbReference type="PANTHER" id="PTHR45398">
    <property type="match status" value="1"/>
</dbReference>
<dbReference type="InterPro" id="IPR006162">
    <property type="entry name" value="Ppantetheine_attach_site"/>
</dbReference>
<dbReference type="Gene3D" id="3.40.50.1820">
    <property type="entry name" value="alpha/beta hydrolase"/>
    <property type="match status" value="1"/>
</dbReference>
<dbReference type="InterPro" id="IPR045851">
    <property type="entry name" value="AMP-bd_C_sf"/>
</dbReference>
<dbReference type="CDD" id="cd19534">
    <property type="entry name" value="E_NRPS"/>
    <property type="match status" value="1"/>
</dbReference>
<dbReference type="CDD" id="cd19531">
    <property type="entry name" value="LCL_NRPS-like"/>
    <property type="match status" value="1"/>
</dbReference>
<evidence type="ECO:0000313" key="8">
    <source>
        <dbReference type="Proteomes" id="UP000244874"/>
    </source>
</evidence>
<dbReference type="NCBIfam" id="NF003417">
    <property type="entry name" value="PRK04813.1"/>
    <property type="match status" value="2"/>
</dbReference>
<keyword evidence="3" id="KW-0596">Phosphopantetheine</keyword>
<dbReference type="PROSITE" id="PS00012">
    <property type="entry name" value="PHOSPHOPANTETHEINE"/>
    <property type="match status" value="2"/>
</dbReference>
<dbReference type="Pfam" id="PF13193">
    <property type="entry name" value="AMP-binding_C"/>
    <property type="match status" value="2"/>
</dbReference>
<dbReference type="Gene3D" id="1.10.1200.10">
    <property type="entry name" value="ACP-like"/>
    <property type="match status" value="2"/>
</dbReference>
<dbReference type="FunFam" id="3.40.50.980:FF:000002">
    <property type="entry name" value="Enterobactin synthetase component F"/>
    <property type="match status" value="1"/>
</dbReference>
<dbReference type="Gene3D" id="2.30.38.10">
    <property type="entry name" value="Luciferase, Domain 3"/>
    <property type="match status" value="2"/>
</dbReference>
<dbReference type="InterPro" id="IPR001242">
    <property type="entry name" value="Condensation_dom"/>
</dbReference>
<feature type="domain" description="Carrier" evidence="6">
    <location>
        <begin position="2515"/>
        <end position="2592"/>
    </location>
</feature>
<organism evidence="7 8">
    <name type="scientific">Pseudomonas plecoglossicida</name>
    <dbReference type="NCBI Taxonomy" id="70775"/>
    <lineage>
        <taxon>Bacteria</taxon>
        <taxon>Pseudomonadati</taxon>
        <taxon>Pseudomonadota</taxon>
        <taxon>Gammaproteobacteria</taxon>
        <taxon>Pseudomonadales</taxon>
        <taxon>Pseudomonadaceae</taxon>
        <taxon>Pseudomonas</taxon>
    </lineage>
</organism>
<dbReference type="NCBIfam" id="TIGR01733">
    <property type="entry name" value="AA-adenyl-dom"/>
    <property type="match status" value="2"/>
</dbReference>
<gene>
    <name evidence="7" type="ORF">DBB42_01935</name>
</gene>
<evidence type="ECO:0000256" key="3">
    <source>
        <dbReference type="ARBA" id="ARBA00022450"/>
    </source>
</evidence>
<dbReference type="InterPro" id="IPR023213">
    <property type="entry name" value="CAT-like_dom_sf"/>
</dbReference>
<dbReference type="FunFam" id="3.40.50.980:FF:000001">
    <property type="entry name" value="Non-ribosomal peptide synthetase"/>
    <property type="match status" value="2"/>
</dbReference>
<keyword evidence="5" id="KW-0436">Ligase</keyword>
<dbReference type="SUPFAM" id="SSF52777">
    <property type="entry name" value="CoA-dependent acyltransferases"/>
    <property type="match status" value="6"/>
</dbReference>
<name>A0A2R7UPP9_PSEDL</name>
<dbReference type="InterPro" id="IPR029058">
    <property type="entry name" value="AB_hydrolase_fold"/>
</dbReference>
<dbReference type="InterPro" id="IPR001031">
    <property type="entry name" value="Thioesterase"/>
</dbReference>
<dbReference type="InterPro" id="IPR009081">
    <property type="entry name" value="PP-bd_ACP"/>
</dbReference>
<dbReference type="PROSITE" id="PS50075">
    <property type="entry name" value="CARRIER"/>
    <property type="match status" value="2"/>
</dbReference>
<dbReference type="Gene3D" id="3.30.300.30">
    <property type="match status" value="2"/>
</dbReference>
<dbReference type="Gene3D" id="3.30.559.30">
    <property type="entry name" value="Nonribosomal peptide synthetase, condensation domain"/>
    <property type="match status" value="3"/>
</dbReference>
<dbReference type="Pfam" id="PF00668">
    <property type="entry name" value="Condensation"/>
    <property type="match status" value="3"/>
</dbReference>
<dbReference type="InterPro" id="IPR036736">
    <property type="entry name" value="ACP-like_sf"/>
</dbReference>
<dbReference type="PANTHER" id="PTHR45398:SF1">
    <property type="entry name" value="ENZYME, PUTATIVE (JCVI)-RELATED"/>
    <property type="match status" value="1"/>
</dbReference>
<dbReference type="InterPro" id="IPR000873">
    <property type="entry name" value="AMP-dep_synth/lig_dom"/>
</dbReference>
<evidence type="ECO:0000259" key="6">
    <source>
        <dbReference type="PROSITE" id="PS50075"/>
    </source>
</evidence>
<dbReference type="GO" id="GO:0043041">
    <property type="term" value="P:amino acid activation for nonribosomal peptide biosynthetic process"/>
    <property type="evidence" value="ECO:0007669"/>
    <property type="project" value="UniProtKB-ARBA"/>
</dbReference>
<dbReference type="Gene3D" id="3.40.50.980">
    <property type="match status" value="4"/>
</dbReference>
<dbReference type="Pfam" id="PF00501">
    <property type="entry name" value="AMP-binding"/>
    <property type="match status" value="2"/>
</dbReference>
<dbReference type="InterPro" id="IPR010060">
    <property type="entry name" value="NRPS_synth"/>
</dbReference>